<dbReference type="PANTHER" id="PTHR43591">
    <property type="entry name" value="METHYLTRANSFERASE"/>
    <property type="match status" value="1"/>
</dbReference>
<organism evidence="2">
    <name type="scientific">Thermus islandicus</name>
    <dbReference type="NCBI Taxonomy" id="540988"/>
    <lineage>
        <taxon>Bacteria</taxon>
        <taxon>Thermotogati</taxon>
        <taxon>Deinococcota</taxon>
        <taxon>Deinococci</taxon>
        <taxon>Thermales</taxon>
        <taxon>Thermaceae</taxon>
        <taxon>Thermus</taxon>
    </lineage>
</organism>
<evidence type="ECO:0000259" key="1">
    <source>
        <dbReference type="Pfam" id="PF08241"/>
    </source>
</evidence>
<dbReference type="Gene3D" id="3.30.70.930">
    <property type="match status" value="1"/>
</dbReference>
<dbReference type="InterPro" id="IPR029756">
    <property type="entry name" value="MTH1187/YkoF-like"/>
</dbReference>
<dbReference type="EMBL" id="DSKL01000263">
    <property type="protein sequence ID" value="HEH82683.1"/>
    <property type="molecule type" value="Genomic_DNA"/>
</dbReference>
<dbReference type="CDD" id="cd02440">
    <property type="entry name" value="AdoMet_MTases"/>
    <property type="match status" value="1"/>
</dbReference>
<dbReference type="GO" id="GO:0008757">
    <property type="term" value="F:S-adenosylmethionine-dependent methyltransferase activity"/>
    <property type="evidence" value="ECO:0007669"/>
    <property type="project" value="InterPro"/>
</dbReference>
<dbReference type="AlphaFoldDB" id="A0A7C2FRW3"/>
<accession>A0A7C2FRW3</accession>
<dbReference type="SUPFAM" id="SSF53335">
    <property type="entry name" value="S-adenosyl-L-methionine-dependent methyltransferases"/>
    <property type="match status" value="1"/>
</dbReference>
<comment type="caution">
    <text evidence="2">The sequence shown here is derived from an EMBL/GenBank/DDBJ whole genome shotgun (WGS) entry which is preliminary data.</text>
</comment>
<dbReference type="InterPro" id="IPR029063">
    <property type="entry name" value="SAM-dependent_MTases_sf"/>
</dbReference>
<protein>
    <submittedName>
        <fullName evidence="2">Methyltransferase domain-containing protein</fullName>
    </submittedName>
</protein>
<proteinExistence type="predicted"/>
<gene>
    <name evidence="3" type="ORF">ENP09_05475</name>
    <name evidence="2" type="ORF">ENP73_06835</name>
</gene>
<dbReference type="InterPro" id="IPR013216">
    <property type="entry name" value="Methyltransf_11"/>
</dbReference>
<sequence>MAVKALFALYPLLQGDYRAVEKALLALEGSGVDYRVLPTHSELLGGEEEVFQALMEAFSRGAEEGALVMWALLTNACEARDPFRKEDRLRRFPPLEIARKALEGLKAKSALDIGTGTGVFAEAFARLGLFTVGLDPRADRLEVARSRVREARFVEGRAEALPFPDGSFDLAFFGLSLHHLDAGKALREAARVARRVAVLEWPYREEAVGPPLDRRLTPEALAALFVRALGSPPRVHAEAGYTLALWPPG</sequence>
<reference evidence="2" key="1">
    <citation type="journal article" date="2020" name="mSystems">
        <title>Genome- and Community-Level Interaction Insights into Carbon Utilization and Element Cycling Functions of Hydrothermarchaeota in Hydrothermal Sediment.</title>
        <authorList>
            <person name="Zhou Z."/>
            <person name="Liu Y."/>
            <person name="Xu W."/>
            <person name="Pan J."/>
            <person name="Luo Z.H."/>
            <person name="Li M."/>
        </authorList>
    </citation>
    <scope>NUCLEOTIDE SEQUENCE [LARGE SCALE GENOMIC DNA]</scope>
    <source>
        <strain evidence="3">SpSt-189</strain>
        <strain evidence="2">SpSt-246</strain>
    </source>
</reference>
<feature type="domain" description="Methyltransferase type 11" evidence="1">
    <location>
        <begin position="111"/>
        <end position="195"/>
    </location>
</feature>
<dbReference type="GO" id="GO:0032259">
    <property type="term" value="P:methylation"/>
    <property type="evidence" value="ECO:0007669"/>
    <property type="project" value="UniProtKB-KW"/>
</dbReference>
<dbReference type="SUPFAM" id="SSF89957">
    <property type="entry name" value="MTH1187/YkoF-like"/>
    <property type="match status" value="1"/>
</dbReference>
<keyword evidence="2" id="KW-0489">Methyltransferase</keyword>
<name>A0A7C2FRW3_9DEIN</name>
<evidence type="ECO:0000313" key="3">
    <source>
        <dbReference type="EMBL" id="HEO42317.1"/>
    </source>
</evidence>
<keyword evidence="2" id="KW-0808">Transferase</keyword>
<dbReference type="Gene3D" id="3.40.50.150">
    <property type="entry name" value="Vaccinia Virus protein VP39"/>
    <property type="match status" value="1"/>
</dbReference>
<evidence type="ECO:0000313" key="2">
    <source>
        <dbReference type="EMBL" id="HEH82683.1"/>
    </source>
</evidence>
<dbReference type="EMBL" id="DSHZ01000269">
    <property type="protein sequence ID" value="HEO42317.1"/>
    <property type="molecule type" value="Genomic_DNA"/>
</dbReference>
<dbReference type="Pfam" id="PF08241">
    <property type="entry name" value="Methyltransf_11"/>
    <property type="match status" value="1"/>
</dbReference>